<evidence type="ECO:0000256" key="7">
    <source>
        <dbReference type="ARBA" id="ARBA00025046"/>
    </source>
</evidence>
<feature type="binding site" evidence="9">
    <location>
        <position position="98"/>
    </location>
    <ligand>
        <name>Mg(2+)</name>
        <dbReference type="ChEBI" id="CHEBI:18420"/>
    </ligand>
</feature>
<dbReference type="InterPro" id="IPR005493">
    <property type="entry name" value="RraA/RraA-like"/>
</dbReference>
<evidence type="ECO:0000256" key="8">
    <source>
        <dbReference type="ARBA" id="ARBA00047973"/>
    </source>
</evidence>
<dbReference type="EC" id="4.1.3.17" evidence="10"/>
<dbReference type="AlphaFoldDB" id="A0A090ABX4"/>
<organism evidence="11 12">
    <name type="scientific">Thioploca ingrica</name>
    <dbReference type="NCBI Taxonomy" id="40754"/>
    <lineage>
        <taxon>Bacteria</taxon>
        <taxon>Pseudomonadati</taxon>
        <taxon>Pseudomonadota</taxon>
        <taxon>Gammaproteobacteria</taxon>
        <taxon>Thiotrichales</taxon>
        <taxon>Thiotrichaceae</taxon>
        <taxon>Thioploca</taxon>
    </lineage>
</organism>
<comment type="subunit">
    <text evidence="4 10">Homotrimer.</text>
</comment>
<comment type="cofactor">
    <cofactor evidence="9">
        <name>Mg(2+)</name>
        <dbReference type="ChEBI" id="CHEBI:18420"/>
    </cofactor>
</comment>
<feature type="binding site" evidence="9">
    <location>
        <begin position="75"/>
        <end position="78"/>
    </location>
    <ligand>
        <name>substrate</name>
    </ligand>
</feature>
<dbReference type="Gene3D" id="3.50.30.40">
    <property type="entry name" value="Ribonuclease E inhibitor RraA/RraA-like"/>
    <property type="match status" value="1"/>
</dbReference>
<evidence type="ECO:0000256" key="9">
    <source>
        <dbReference type="PIRSR" id="PIRSR605493-1"/>
    </source>
</evidence>
<evidence type="ECO:0000256" key="4">
    <source>
        <dbReference type="ARBA" id="ARBA00011233"/>
    </source>
</evidence>
<dbReference type="GO" id="GO:0047443">
    <property type="term" value="F:4-hydroxy-4-methyl-2-oxoglutarate aldolase activity"/>
    <property type="evidence" value="ECO:0007669"/>
    <property type="project" value="UniProtKB-EC"/>
</dbReference>
<dbReference type="GO" id="GO:0008428">
    <property type="term" value="F:ribonuclease inhibitor activity"/>
    <property type="evidence" value="ECO:0007669"/>
    <property type="project" value="InterPro"/>
</dbReference>
<keyword evidence="5 9" id="KW-0479">Metal-binding</keyword>
<dbReference type="STRING" id="40754.THII_0886"/>
<dbReference type="CDD" id="cd16841">
    <property type="entry name" value="RraA_family"/>
    <property type="match status" value="1"/>
</dbReference>
<accession>A0A090ABX4</accession>
<comment type="similarity">
    <text evidence="3 10">Belongs to the class II aldolase/RraA-like family.</text>
</comment>
<dbReference type="GO" id="GO:0051252">
    <property type="term" value="P:regulation of RNA metabolic process"/>
    <property type="evidence" value="ECO:0007669"/>
    <property type="project" value="InterPro"/>
</dbReference>
<gene>
    <name evidence="11" type="ORF">THII_0886</name>
</gene>
<dbReference type="NCBIfam" id="NF006875">
    <property type="entry name" value="PRK09372.1"/>
    <property type="match status" value="1"/>
</dbReference>
<dbReference type="EMBL" id="AP014633">
    <property type="protein sequence ID" value="BAP55183.1"/>
    <property type="molecule type" value="Genomic_DNA"/>
</dbReference>
<proteinExistence type="inferred from homology"/>
<dbReference type="GO" id="GO:0046872">
    <property type="term" value="F:metal ion binding"/>
    <property type="evidence" value="ECO:0007669"/>
    <property type="project" value="UniProtKB-KW"/>
</dbReference>
<keyword evidence="6 10" id="KW-0456">Lyase</keyword>
<comment type="catalytic activity">
    <reaction evidence="8 10">
        <text>oxaloacetate + H(+) = pyruvate + CO2</text>
        <dbReference type="Rhea" id="RHEA:15641"/>
        <dbReference type="ChEBI" id="CHEBI:15361"/>
        <dbReference type="ChEBI" id="CHEBI:15378"/>
        <dbReference type="ChEBI" id="CHEBI:16452"/>
        <dbReference type="ChEBI" id="CHEBI:16526"/>
        <dbReference type="EC" id="4.1.1.112"/>
    </reaction>
</comment>
<reference evidence="11" key="1">
    <citation type="journal article" date="2014" name="ISME J.">
        <title>Ecophysiology of Thioploca ingrica as revealed by the complete genome sequence supplemented with proteomic evidence.</title>
        <authorList>
            <person name="Kojima H."/>
            <person name="Ogura Y."/>
            <person name="Yamamoto N."/>
            <person name="Togashi T."/>
            <person name="Mori H."/>
            <person name="Watanabe T."/>
            <person name="Nemoto F."/>
            <person name="Kurokawa K."/>
            <person name="Hayashi T."/>
            <person name="Fukui M."/>
        </authorList>
    </citation>
    <scope>NUCLEOTIDE SEQUENCE [LARGE SCALE GENOMIC DNA]</scope>
</reference>
<name>A0A090ABX4_9GAMM</name>
<dbReference type="OrthoDB" id="943692at2"/>
<dbReference type="NCBIfam" id="TIGR01935">
    <property type="entry name" value="NOT-MenG"/>
    <property type="match status" value="1"/>
</dbReference>
<evidence type="ECO:0000313" key="11">
    <source>
        <dbReference type="EMBL" id="BAP55183.1"/>
    </source>
</evidence>
<dbReference type="EC" id="4.1.1.112" evidence="10"/>
<evidence type="ECO:0000256" key="1">
    <source>
        <dbReference type="ARBA" id="ARBA00001342"/>
    </source>
</evidence>
<keyword evidence="12" id="KW-1185">Reference proteome</keyword>
<dbReference type="PANTHER" id="PTHR33254:SF4">
    <property type="entry name" value="4-HYDROXY-4-METHYL-2-OXOGLUTARATE ALDOLASE 3-RELATED"/>
    <property type="match status" value="1"/>
</dbReference>
<dbReference type="KEGG" id="tig:THII_0886"/>
<dbReference type="GO" id="GO:0008948">
    <property type="term" value="F:oxaloacetate decarboxylase activity"/>
    <property type="evidence" value="ECO:0007669"/>
    <property type="project" value="UniProtKB-EC"/>
</dbReference>
<evidence type="ECO:0000256" key="10">
    <source>
        <dbReference type="RuleBase" id="RU004338"/>
    </source>
</evidence>
<keyword evidence="9" id="KW-0460">Magnesium</keyword>
<evidence type="ECO:0000313" key="12">
    <source>
        <dbReference type="Proteomes" id="UP000031623"/>
    </source>
</evidence>
<evidence type="ECO:0000256" key="5">
    <source>
        <dbReference type="ARBA" id="ARBA00022723"/>
    </source>
</evidence>
<comment type="catalytic activity">
    <reaction evidence="1 10">
        <text>4-hydroxy-4-methyl-2-oxoglutarate = 2 pyruvate</text>
        <dbReference type="Rhea" id="RHEA:22748"/>
        <dbReference type="ChEBI" id="CHEBI:15361"/>
        <dbReference type="ChEBI" id="CHEBI:58276"/>
        <dbReference type="EC" id="4.1.3.17"/>
    </reaction>
</comment>
<dbReference type="Pfam" id="PF03737">
    <property type="entry name" value="RraA-like"/>
    <property type="match status" value="1"/>
</dbReference>
<protein>
    <recommendedName>
        <fullName evidence="10">4-hydroxy-4-methyl-2-oxoglutarate aldolase</fullName>
        <shortName evidence="10">HMG aldolase</shortName>
        <ecNumber evidence="10">4.1.1.112</ecNumber>
        <ecNumber evidence="10">4.1.3.17</ecNumber>
    </recommendedName>
    <alternativeName>
        <fullName evidence="10">Oxaloacetate decarboxylase</fullName>
    </alternativeName>
</protein>
<dbReference type="InterPro" id="IPR036704">
    <property type="entry name" value="RraA/RraA-like_sf"/>
</dbReference>
<dbReference type="PANTHER" id="PTHR33254">
    <property type="entry name" value="4-HYDROXY-4-METHYL-2-OXOGLUTARATE ALDOLASE 3-RELATED"/>
    <property type="match status" value="1"/>
</dbReference>
<dbReference type="HOGENOM" id="CLU_072626_4_0_6"/>
<evidence type="ECO:0000256" key="2">
    <source>
        <dbReference type="ARBA" id="ARBA00001968"/>
    </source>
</evidence>
<evidence type="ECO:0000256" key="6">
    <source>
        <dbReference type="ARBA" id="ARBA00023239"/>
    </source>
</evidence>
<sequence length="159" mass="16971">MSYQTADLCDKYTTKVKVADPIFRNFGGKLAFGGQIVTVKVHEDNVLVKDALSRPGQGKVLIVDGGGSLHCALVGDLLAQLAVDNAWEGIIVYGCIRDSATIAHIAIGLKALNTHPLKSIKQGRGDTNLSVTFAGVTFFPEHYVYADADGIIVAEQVLE</sequence>
<dbReference type="Proteomes" id="UP000031623">
    <property type="component" value="Chromosome"/>
</dbReference>
<dbReference type="InterPro" id="IPR010203">
    <property type="entry name" value="RraA"/>
</dbReference>
<dbReference type="SUPFAM" id="SSF89562">
    <property type="entry name" value="RraA-like"/>
    <property type="match status" value="1"/>
</dbReference>
<feature type="binding site" evidence="9">
    <location>
        <position position="97"/>
    </location>
    <ligand>
        <name>substrate</name>
    </ligand>
</feature>
<comment type="cofactor">
    <cofactor evidence="2 10">
        <name>a divalent metal cation</name>
        <dbReference type="ChEBI" id="CHEBI:60240"/>
    </cofactor>
</comment>
<comment type="function">
    <text evidence="7 10">Catalyzes the aldol cleavage of 4-hydroxy-4-methyl-2-oxoglutarate (HMG) into 2 molecules of pyruvate. Also contains a secondary oxaloacetate (OAA) decarboxylase activity due to the common pyruvate enolate transition state formed following C-C bond cleavage in the retro-aldol and decarboxylation reactions.</text>
</comment>
<evidence type="ECO:0000256" key="3">
    <source>
        <dbReference type="ARBA" id="ARBA00008621"/>
    </source>
</evidence>